<dbReference type="InterPro" id="IPR011014">
    <property type="entry name" value="MscS_channel_TM-2"/>
</dbReference>
<evidence type="ECO:0000256" key="5">
    <source>
        <dbReference type="ARBA" id="ARBA00022989"/>
    </source>
</evidence>
<evidence type="ECO:0000256" key="7">
    <source>
        <dbReference type="SAM" id="MobiDB-lite"/>
    </source>
</evidence>
<dbReference type="SUPFAM" id="SSF50182">
    <property type="entry name" value="Sm-like ribonucleoproteins"/>
    <property type="match status" value="1"/>
</dbReference>
<dbReference type="Gene3D" id="3.30.70.100">
    <property type="match status" value="1"/>
</dbReference>
<feature type="domain" description="Mechanosensitive ion channel transmembrane helices 2/3" evidence="12">
    <location>
        <begin position="327"/>
        <end position="368"/>
    </location>
</feature>
<evidence type="ECO:0000259" key="10">
    <source>
        <dbReference type="Pfam" id="PF00924"/>
    </source>
</evidence>
<feature type="transmembrane region" description="Helical" evidence="8">
    <location>
        <begin position="347"/>
        <end position="367"/>
    </location>
</feature>
<dbReference type="Pfam" id="PF00924">
    <property type="entry name" value="MS_channel_2nd"/>
    <property type="match status" value="1"/>
</dbReference>
<dbReference type="EMBL" id="JAHZSS010000009">
    <property type="protein sequence ID" value="MBW8191205.1"/>
    <property type="molecule type" value="Genomic_DNA"/>
</dbReference>
<feature type="transmembrane region" description="Helical" evidence="8">
    <location>
        <begin position="210"/>
        <end position="234"/>
    </location>
</feature>
<sequence length="542" mass="60911">MAMFRHLTIVFVIFFCASFTSLAEPPTLKSMLSGETEQQDQAPTNATQVPPDEQVVVDEFNRGSPRSAMEGFLNATNRNDFELAGHYLDTRNLPHDVAAISAADLAKQLKQVLDRKLWVDLHALSQSNSGVSQDGLPNYRDLIGKIATSDRTVSIFMQRIPRGDGAYIWKISNASISHVPNLYQEYGDGPIGELLSPYLPSFQLLGMQSWQWVMVVAMLVGAYAGTWPLFWLAQRFFRKQHEHSDLIQHFISGPVRLLTIVLIVRSQFDVLRPSIESRAIAEGQTLLIVACTWVIVISLELLRQRTRRQLLAKHKDQAVLLLRPLFNVLKTLVVLFALLIWLENLGFQATTILAGLGIGGLAIALAAQKSVENIIGAITLYISTPVKAGDFCRFGDQTGIVEEIGLRFTRVRTLDRTVINIPNATFVDLHLENFAEREKIRFNPALKLRLDNKASDIERVLLDIKQALTEHAMIDYDPVRVRLQSFTNHGLELNILCYVKTTDFNVYLEVAEALNLTILRILEENQVTPVDQGQYRLVNPAS</sequence>
<gene>
    <name evidence="13" type="ORF">K0504_09170</name>
</gene>
<evidence type="ECO:0000313" key="13">
    <source>
        <dbReference type="EMBL" id="MBW8191205.1"/>
    </source>
</evidence>
<reference evidence="13" key="1">
    <citation type="submission" date="2021-07" db="EMBL/GenBank/DDBJ databases">
        <title>Neiella marina sp. nov., isolated from the intestinal content of sea cucumber Apostichopus japonicus.</title>
        <authorList>
            <person name="Bai X."/>
        </authorList>
    </citation>
    <scope>NUCLEOTIDE SEQUENCE</scope>
    <source>
        <strain evidence="13">126</strain>
    </source>
</reference>
<dbReference type="InterPro" id="IPR006685">
    <property type="entry name" value="MscS_channel_2nd"/>
</dbReference>
<comment type="subcellular location">
    <subcellularLocation>
        <location evidence="1">Cell membrane</location>
        <topology evidence="1">Multi-pass membrane protein</topology>
    </subcellularLocation>
</comment>
<feature type="domain" description="Mechanosensitive ion channel MscS C-terminal" evidence="11">
    <location>
        <begin position="454"/>
        <end position="526"/>
    </location>
</feature>
<feature type="transmembrane region" description="Helical" evidence="8">
    <location>
        <begin position="246"/>
        <end position="264"/>
    </location>
</feature>
<dbReference type="Pfam" id="PF21082">
    <property type="entry name" value="MS_channel_3rd"/>
    <property type="match status" value="1"/>
</dbReference>
<evidence type="ECO:0000259" key="12">
    <source>
        <dbReference type="Pfam" id="PF21088"/>
    </source>
</evidence>
<evidence type="ECO:0000256" key="1">
    <source>
        <dbReference type="ARBA" id="ARBA00004651"/>
    </source>
</evidence>
<dbReference type="SUPFAM" id="SSF82689">
    <property type="entry name" value="Mechanosensitive channel protein MscS (YggB), C-terminal domain"/>
    <property type="match status" value="1"/>
</dbReference>
<feature type="transmembrane region" description="Helical" evidence="8">
    <location>
        <begin position="284"/>
        <end position="302"/>
    </location>
</feature>
<evidence type="ECO:0000256" key="9">
    <source>
        <dbReference type="SAM" id="SignalP"/>
    </source>
</evidence>
<evidence type="ECO:0000256" key="2">
    <source>
        <dbReference type="ARBA" id="ARBA00008017"/>
    </source>
</evidence>
<feature type="signal peptide" evidence="9">
    <location>
        <begin position="1"/>
        <end position="23"/>
    </location>
</feature>
<evidence type="ECO:0000256" key="4">
    <source>
        <dbReference type="ARBA" id="ARBA00022692"/>
    </source>
</evidence>
<keyword evidence="6 8" id="KW-0472">Membrane</keyword>
<dbReference type="InterPro" id="IPR010920">
    <property type="entry name" value="LSM_dom_sf"/>
</dbReference>
<comment type="caution">
    <text evidence="13">The sequence shown here is derived from an EMBL/GenBank/DDBJ whole genome shotgun (WGS) entry which is preliminary data.</text>
</comment>
<keyword evidence="5 8" id="KW-1133">Transmembrane helix</keyword>
<evidence type="ECO:0000256" key="3">
    <source>
        <dbReference type="ARBA" id="ARBA00022475"/>
    </source>
</evidence>
<dbReference type="PROSITE" id="PS01246">
    <property type="entry name" value="UPF0003"/>
    <property type="match status" value="1"/>
</dbReference>
<dbReference type="PANTHER" id="PTHR30566:SF5">
    <property type="entry name" value="MECHANOSENSITIVE ION CHANNEL PROTEIN 1, MITOCHONDRIAL-RELATED"/>
    <property type="match status" value="1"/>
</dbReference>
<dbReference type="SUPFAM" id="SSF82861">
    <property type="entry name" value="Mechanosensitive channel protein MscS (YggB), transmembrane region"/>
    <property type="match status" value="1"/>
</dbReference>
<dbReference type="Gene3D" id="2.30.30.60">
    <property type="match status" value="1"/>
</dbReference>
<organism evidence="13 14">
    <name type="scientific">Neiella holothuriorum</name>
    <dbReference type="NCBI Taxonomy" id="2870530"/>
    <lineage>
        <taxon>Bacteria</taxon>
        <taxon>Pseudomonadati</taxon>
        <taxon>Pseudomonadota</taxon>
        <taxon>Gammaproteobacteria</taxon>
        <taxon>Alteromonadales</taxon>
        <taxon>Echinimonadaceae</taxon>
        <taxon>Neiella</taxon>
    </lineage>
</organism>
<feature type="domain" description="Mechanosensitive ion channel MscS" evidence="10">
    <location>
        <begin position="370"/>
        <end position="434"/>
    </location>
</feature>
<evidence type="ECO:0000256" key="8">
    <source>
        <dbReference type="SAM" id="Phobius"/>
    </source>
</evidence>
<comment type="similarity">
    <text evidence="2">Belongs to the MscS (TC 1.A.23) family.</text>
</comment>
<evidence type="ECO:0000256" key="6">
    <source>
        <dbReference type="ARBA" id="ARBA00023136"/>
    </source>
</evidence>
<evidence type="ECO:0000259" key="11">
    <source>
        <dbReference type="Pfam" id="PF21082"/>
    </source>
</evidence>
<feature type="transmembrane region" description="Helical" evidence="8">
    <location>
        <begin position="322"/>
        <end position="341"/>
    </location>
</feature>
<dbReference type="InterPro" id="IPR049278">
    <property type="entry name" value="MS_channel_C"/>
</dbReference>
<dbReference type="Pfam" id="PF21088">
    <property type="entry name" value="MS_channel_1st"/>
    <property type="match status" value="1"/>
</dbReference>
<feature type="region of interest" description="Disordered" evidence="7">
    <location>
        <begin position="32"/>
        <end position="51"/>
    </location>
</feature>
<evidence type="ECO:0000313" key="14">
    <source>
        <dbReference type="Proteomes" id="UP001166251"/>
    </source>
</evidence>
<keyword evidence="9" id="KW-0732">Signal</keyword>
<protein>
    <submittedName>
        <fullName evidence="13">Mechanosensitive ion channel family protein</fullName>
    </submittedName>
</protein>
<accession>A0ABS7EG07</accession>
<dbReference type="RefSeq" id="WP_220103887.1">
    <property type="nucleotide sequence ID" value="NZ_JAHZSS010000009.1"/>
</dbReference>
<keyword evidence="3" id="KW-1003">Cell membrane</keyword>
<dbReference type="Gene3D" id="1.10.287.1260">
    <property type="match status" value="1"/>
</dbReference>
<dbReference type="InterPro" id="IPR023408">
    <property type="entry name" value="MscS_beta-dom_sf"/>
</dbReference>
<keyword evidence="14" id="KW-1185">Reference proteome</keyword>
<dbReference type="InterPro" id="IPR011066">
    <property type="entry name" value="MscS_channel_C_sf"/>
</dbReference>
<name>A0ABS7EG07_9GAMM</name>
<keyword evidence="4 8" id="KW-0812">Transmembrane</keyword>
<proteinExistence type="inferred from homology"/>
<dbReference type="PANTHER" id="PTHR30566">
    <property type="entry name" value="YNAI-RELATED MECHANOSENSITIVE ION CHANNEL"/>
    <property type="match status" value="1"/>
</dbReference>
<dbReference type="InterPro" id="IPR006686">
    <property type="entry name" value="MscS_channel_CS"/>
</dbReference>
<dbReference type="Proteomes" id="UP001166251">
    <property type="component" value="Unassembled WGS sequence"/>
</dbReference>
<dbReference type="InterPro" id="IPR049142">
    <property type="entry name" value="MS_channel_1st"/>
</dbReference>
<feature type="chain" id="PRO_5045640930" evidence="9">
    <location>
        <begin position="24"/>
        <end position="542"/>
    </location>
</feature>
<feature type="compositionally biased region" description="Polar residues" evidence="7">
    <location>
        <begin position="33"/>
        <end position="48"/>
    </location>
</feature>